<evidence type="ECO:0000259" key="3">
    <source>
        <dbReference type="SMART" id="SM01329"/>
    </source>
</evidence>
<dbReference type="SUPFAM" id="SSF53659">
    <property type="entry name" value="Isocitrate/Isopropylmalate dehydrogenase-like"/>
    <property type="match status" value="1"/>
</dbReference>
<dbReference type="InterPro" id="IPR019818">
    <property type="entry name" value="IsoCit/isopropylmalate_DH_CS"/>
</dbReference>
<evidence type="ECO:0000313" key="5">
    <source>
        <dbReference type="Proteomes" id="UP000249169"/>
    </source>
</evidence>
<protein>
    <submittedName>
        <fullName evidence="4">NAD-dependent isocitrate dehydrogenase</fullName>
    </submittedName>
</protein>
<dbReference type="SMART" id="SM01329">
    <property type="entry name" value="Iso_dh"/>
    <property type="match status" value="1"/>
</dbReference>
<comment type="similarity">
    <text evidence="1">Belongs to the isocitrate and isopropylmalate dehydrogenases family.</text>
</comment>
<dbReference type="EMBL" id="QHKO01000001">
    <property type="protein sequence ID" value="RAL24976.1"/>
    <property type="molecule type" value="Genomic_DNA"/>
</dbReference>
<gene>
    <name evidence="4" type="ORF">DL240_01840</name>
</gene>
<dbReference type="GO" id="GO:0004449">
    <property type="term" value="F:isocitrate dehydrogenase (NAD+) activity"/>
    <property type="evidence" value="ECO:0007669"/>
    <property type="project" value="TreeGrafter"/>
</dbReference>
<dbReference type="Gene3D" id="3.40.718.10">
    <property type="entry name" value="Isopropylmalate Dehydrogenase"/>
    <property type="match status" value="1"/>
</dbReference>
<evidence type="ECO:0000313" key="4">
    <source>
        <dbReference type="EMBL" id="RAL24976.1"/>
    </source>
</evidence>
<keyword evidence="2" id="KW-0560">Oxidoreductase</keyword>
<dbReference type="GO" id="GO:0051287">
    <property type="term" value="F:NAD binding"/>
    <property type="evidence" value="ECO:0007669"/>
    <property type="project" value="InterPro"/>
</dbReference>
<reference evidence="4 5" key="1">
    <citation type="submission" date="2018-05" db="EMBL/GenBank/DDBJ databases">
        <title>Lujinxingia marina gen. nov. sp. nov., a new facultative anaerobic member of the class Deltaproteobacteria, and proposal of Lujinxingaceae fam. nov.</title>
        <authorList>
            <person name="Li C.-M."/>
        </authorList>
    </citation>
    <scope>NUCLEOTIDE SEQUENCE [LARGE SCALE GENOMIC DNA]</scope>
    <source>
        <strain evidence="4 5">B210</strain>
    </source>
</reference>
<dbReference type="RefSeq" id="WP_111728148.1">
    <property type="nucleotide sequence ID" value="NZ_QHKO01000001.1"/>
</dbReference>
<dbReference type="OrthoDB" id="9806254at2"/>
<proteinExistence type="inferred from homology"/>
<feature type="domain" description="Isopropylmalate dehydrogenase-like" evidence="3">
    <location>
        <begin position="4"/>
        <end position="332"/>
    </location>
</feature>
<evidence type="ECO:0000256" key="1">
    <source>
        <dbReference type="ARBA" id="ARBA00007769"/>
    </source>
</evidence>
<dbReference type="GO" id="GO:0006102">
    <property type="term" value="P:isocitrate metabolic process"/>
    <property type="evidence" value="ECO:0007669"/>
    <property type="project" value="TreeGrafter"/>
</dbReference>
<keyword evidence="5" id="KW-1185">Reference proteome</keyword>
<evidence type="ECO:0000256" key="2">
    <source>
        <dbReference type="ARBA" id="ARBA00023002"/>
    </source>
</evidence>
<dbReference type="InterPro" id="IPR024084">
    <property type="entry name" value="IsoPropMal-DH-like_dom"/>
</dbReference>
<comment type="caution">
    <text evidence="4">The sequence shown here is derived from an EMBL/GenBank/DDBJ whole genome shotgun (WGS) entry which is preliminary data.</text>
</comment>
<accession>A0A328CB96</accession>
<dbReference type="Proteomes" id="UP000249169">
    <property type="component" value="Unassembled WGS sequence"/>
</dbReference>
<name>A0A328CB96_9DELT</name>
<dbReference type="GO" id="GO:0000287">
    <property type="term" value="F:magnesium ion binding"/>
    <property type="evidence" value="ECO:0007669"/>
    <property type="project" value="InterPro"/>
</dbReference>
<dbReference type="PANTHER" id="PTHR11835">
    <property type="entry name" value="DECARBOXYLATING DEHYDROGENASES-ISOCITRATE, ISOPROPYLMALATE, TARTRATE"/>
    <property type="match status" value="1"/>
</dbReference>
<organism evidence="4 5">
    <name type="scientific">Lujinxingia litoralis</name>
    <dbReference type="NCBI Taxonomy" id="2211119"/>
    <lineage>
        <taxon>Bacteria</taxon>
        <taxon>Deltaproteobacteria</taxon>
        <taxon>Bradymonadales</taxon>
        <taxon>Lujinxingiaceae</taxon>
        <taxon>Lujinxingia</taxon>
    </lineage>
</organism>
<dbReference type="GO" id="GO:0006099">
    <property type="term" value="P:tricarboxylic acid cycle"/>
    <property type="evidence" value="ECO:0007669"/>
    <property type="project" value="TreeGrafter"/>
</dbReference>
<sequence length="339" mass="36528">MSRKVSLIRGDGIGPEIVDATVSVIEALGVDLEWEEVRAGSGCFKDLGTPLPEETLLSIARNQCVLKGPLETPIGTGFRSINVAIRKHFDMYANVRPARLSPALTTRFSDTKVDIVVVRENTEGAYCGIEHVIPPNRSAAESIILVTRWACERIVRYAFDFARREGRSKVTLVHKANILKETNGLLLEVGQSIAREYDDIQFEDMIVDNACMQLVMRPENFDVIVTENLFGDILSDLTAGLIGGLGLTPGANIGEGASMFEAVHGTAPDIAGKGVANPTALMRAGGMMLGHLGYVDEAQLLEKAITATMANPENRTGDLGGKATTKQYTQALISAIQEG</sequence>
<dbReference type="PROSITE" id="PS00470">
    <property type="entry name" value="IDH_IMDH"/>
    <property type="match status" value="1"/>
</dbReference>
<dbReference type="AlphaFoldDB" id="A0A328CB96"/>
<dbReference type="Pfam" id="PF00180">
    <property type="entry name" value="Iso_dh"/>
    <property type="match status" value="1"/>
</dbReference>
<dbReference type="PANTHER" id="PTHR11835:SF34">
    <property type="entry name" value="ISOCITRATE DEHYDROGENASE [NAD] SUBUNIT ALPHA, MITOCHONDRIAL"/>
    <property type="match status" value="1"/>
</dbReference>